<dbReference type="EMBL" id="LAZR01027529">
    <property type="protein sequence ID" value="KKL65434.1"/>
    <property type="molecule type" value="Genomic_DNA"/>
</dbReference>
<gene>
    <name evidence="8" type="ORF">LCGC14_2155030</name>
</gene>
<feature type="non-terminal residue" evidence="8">
    <location>
        <position position="1"/>
    </location>
</feature>
<comment type="similarity">
    <text evidence="1">Belongs to the peptidase S8 family.</text>
</comment>
<evidence type="ECO:0000256" key="1">
    <source>
        <dbReference type="ARBA" id="ARBA00011073"/>
    </source>
</evidence>
<dbReference type="InterPro" id="IPR036852">
    <property type="entry name" value="Peptidase_S8/S53_dom_sf"/>
</dbReference>
<reference evidence="8" key="1">
    <citation type="journal article" date="2015" name="Nature">
        <title>Complex archaea that bridge the gap between prokaryotes and eukaryotes.</title>
        <authorList>
            <person name="Spang A."/>
            <person name="Saw J.H."/>
            <person name="Jorgensen S.L."/>
            <person name="Zaremba-Niedzwiedzka K."/>
            <person name="Martijn J."/>
            <person name="Lind A.E."/>
            <person name="van Eijk R."/>
            <person name="Schleper C."/>
            <person name="Guy L."/>
            <person name="Ettema T.J."/>
        </authorList>
    </citation>
    <scope>NUCLEOTIDE SEQUENCE</scope>
</reference>
<evidence type="ECO:0000259" key="7">
    <source>
        <dbReference type="Pfam" id="PF00082"/>
    </source>
</evidence>
<protein>
    <recommendedName>
        <fullName evidence="7">Peptidase S8/S53 domain-containing protein</fullName>
    </recommendedName>
</protein>
<evidence type="ECO:0000256" key="2">
    <source>
        <dbReference type="ARBA" id="ARBA00022670"/>
    </source>
</evidence>
<feature type="domain" description="Peptidase S8/S53" evidence="7">
    <location>
        <begin position="63"/>
        <end position="325"/>
    </location>
</feature>
<feature type="compositionally biased region" description="Low complexity" evidence="5">
    <location>
        <begin position="458"/>
        <end position="472"/>
    </location>
</feature>
<keyword evidence="6" id="KW-0472">Membrane</keyword>
<dbReference type="InterPro" id="IPR000209">
    <property type="entry name" value="Peptidase_S8/S53_dom"/>
</dbReference>
<dbReference type="GO" id="GO:0006508">
    <property type="term" value="P:proteolysis"/>
    <property type="evidence" value="ECO:0007669"/>
    <property type="project" value="UniProtKB-KW"/>
</dbReference>
<keyword evidence="3" id="KW-0378">Hydrolase</keyword>
<dbReference type="AlphaFoldDB" id="A0A0F9DUM5"/>
<evidence type="ECO:0000256" key="3">
    <source>
        <dbReference type="ARBA" id="ARBA00022801"/>
    </source>
</evidence>
<evidence type="ECO:0000256" key="6">
    <source>
        <dbReference type="SAM" id="Phobius"/>
    </source>
</evidence>
<dbReference type="Gene3D" id="3.40.50.200">
    <property type="entry name" value="Peptidase S8/S53 domain"/>
    <property type="match status" value="1"/>
</dbReference>
<dbReference type="GO" id="GO:0004252">
    <property type="term" value="F:serine-type endopeptidase activity"/>
    <property type="evidence" value="ECO:0007669"/>
    <property type="project" value="InterPro"/>
</dbReference>
<keyword evidence="6" id="KW-1133">Transmembrane helix</keyword>
<comment type="caution">
    <text evidence="8">The sequence shown here is derived from an EMBL/GenBank/DDBJ whole genome shotgun (WGS) entry which is preliminary data.</text>
</comment>
<evidence type="ECO:0000256" key="5">
    <source>
        <dbReference type="SAM" id="MobiDB-lite"/>
    </source>
</evidence>
<feature type="region of interest" description="Disordered" evidence="5">
    <location>
        <begin position="451"/>
        <end position="481"/>
    </location>
</feature>
<keyword evidence="4" id="KW-0720">Serine protease</keyword>
<evidence type="ECO:0000313" key="8">
    <source>
        <dbReference type="EMBL" id="KKL65434.1"/>
    </source>
</evidence>
<accession>A0A0F9DUM5</accession>
<dbReference type="InterPro" id="IPR050131">
    <property type="entry name" value="Peptidase_S8_subtilisin-like"/>
</dbReference>
<dbReference type="PANTHER" id="PTHR43806:SF11">
    <property type="entry name" value="CEREVISIN-RELATED"/>
    <property type="match status" value="1"/>
</dbReference>
<name>A0A0F9DUM5_9ZZZZ</name>
<dbReference type="Pfam" id="PF00082">
    <property type="entry name" value="Peptidase_S8"/>
    <property type="match status" value="1"/>
</dbReference>
<dbReference type="PANTHER" id="PTHR43806">
    <property type="entry name" value="PEPTIDASE S8"/>
    <property type="match status" value="1"/>
</dbReference>
<dbReference type="PROSITE" id="PS51892">
    <property type="entry name" value="SUBTILASE"/>
    <property type="match status" value="1"/>
</dbReference>
<organism evidence="8">
    <name type="scientific">marine sediment metagenome</name>
    <dbReference type="NCBI Taxonomy" id="412755"/>
    <lineage>
        <taxon>unclassified sequences</taxon>
        <taxon>metagenomes</taxon>
        <taxon>ecological metagenomes</taxon>
    </lineage>
</organism>
<sequence>TIKSFLIIILLAIFTFSYILPVLAGSSASIHHAPFSNSSKVSTPNAWALDMLHVPQAWDYSKGNGSSIALIDAGLATTLFRNNLWINVDEIPNNGLDDDNNGFIDDVHGWNFLENSSDLSDHSPRSHGTSVVSIFLETAPEAVIMMIKLLDNEDHFSSSSYPKLDQALLYIKDNKIDVLYMPLHLPSLPTYIVTRLQELYDSGVVIIASAGQDANGPIGTLFDPSNRDMVISTGGIDSDKKFYSIGTFGENMEVTAPATNLIVRTKTNGTIIAEGTSFSGAFITGIVALGRNLAPTISVAQIRSLLHITVEDINQTGKDIYTGYGIVLADHFVRSITDTSNPVLIDYSLIILDPTDPAHIQITFYLLERSGIQHCSLFYKTVTQTDNTWTEITPCTKNTFPIYPIITNQTVIIPIDIFNQTSFLTFYGQFTDFRSHQFTTDILTITTGLTDPENSEDITSQTTIPSQSSNPSYDTSPTQSDTQIITQSGRILSLTENLDISSLGAPTTLGLLFLFLPITIMGTCKAINHRRRNKSK</sequence>
<dbReference type="SUPFAM" id="SSF52743">
    <property type="entry name" value="Subtilisin-like"/>
    <property type="match status" value="1"/>
</dbReference>
<evidence type="ECO:0000256" key="4">
    <source>
        <dbReference type="ARBA" id="ARBA00022825"/>
    </source>
</evidence>
<keyword evidence="2" id="KW-0645">Protease</keyword>
<proteinExistence type="inferred from homology"/>
<keyword evidence="6" id="KW-0812">Transmembrane</keyword>
<feature type="transmembrane region" description="Helical" evidence="6">
    <location>
        <begin position="509"/>
        <end position="527"/>
    </location>
</feature>